<dbReference type="FunFam" id="1.20.1110.10:FF:000023">
    <property type="entry name" value="Cation-transporting ATPase"/>
    <property type="match status" value="1"/>
</dbReference>
<dbReference type="InterPro" id="IPR023299">
    <property type="entry name" value="ATPase_P-typ_cyto_dom_N"/>
</dbReference>
<dbReference type="GO" id="GO:0016887">
    <property type="term" value="F:ATP hydrolysis activity"/>
    <property type="evidence" value="ECO:0007669"/>
    <property type="project" value="InterPro"/>
</dbReference>
<dbReference type="Pfam" id="PF13246">
    <property type="entry name" value="Cation_ATPase"/>
    <property type="match status" value="1"/>
</dbReference>
<dbReference type="SUPFAM" id="SSF81653">
    <property type="entry name" value="Calcium ATPase, transduction domain A"/>
    <property type="match status" value="1"/>
</dbReference>
<evidence type="ECO:0000256" key="4">
    <source>
        <dbReference type="ARBA" id="ARBA00022692"/>
    </source>
</evidence>
<feature type="transmembrane region" description="Helical" evidence="13">
    <location>
        <begin position="502"/>
        <end position="526"/>
    </location>
</feature>
<dbReference type="NCBIfam" id="TIGR01494">
    <property type="entry name" value="ATPase_P-type"/>
    <property type="match status" value="2"/>
</dbReference>
<dbReference type="Pfam" id="PF12409">
    <property type="entry name" value="P5-ATPase"/>
    <property type="match status" value="1"/>
</dbReference>
<dbReference type="InterPro" id="IPR047821">
    <property type="entry name" value="P5B-type_ATPase"/>
</dbReference>
<dbReference type="EC" id="7.2.2.-" evidence="13"/>
<dbReference type="PANTHER" id="PTHR45630:SF8">
    <property type="entry name" value="CATION-TRANSPORTING ATPASE"/>
    <property type="match status" value="1"/>
</dbReference>
<evidence type="ECO:0000256" key="10">
    <source>
        <dbReference type="ARBA" id="ARBA00022989"/>
    </source>
</evidence>
<dbReference type="InterPro" id="IPR006068">
    <property type="entry name" value="ATPase_P-typ_cation-transptr_C"/>
</dbReference>
<evidence type="ECO:0000256" key="5">
    <source>
        <dbReference type="ARBA" id="ARBA00022723"/>
    </source>
</evidence>
<evidence type="ECO:0000313" key="19">
    <source>
        <dbReference type="Proteomes" id="UP000193498"/>
    </source>
</evidence>
<dbReference type="InterPro" id="IPR023298">
    <property type="entry name" value="ATPase_P-typ_TM_dom_sf"/>
</dbReference>
<evidence type="ECO:0000256" key="12">
    <source>
        <dbReference type="ARBA" id="ARBA00049360"/>
    </source>
</evidence>
<dbReference type="InterPro" id="IPR047819">
    <property type="entry name" value="P5A-ATPase_N"/>
</dbReference>
<dbReference type="InterPro" id="IPR006544">
    <property type="entry name" value="P-type_TPase_V"/>
</dbReference>
<keyword evidence="10 13" id="KW-1133">Transmembrane helix</keyword>
<dbReference type="PROSITE" id="PS00154">
    <property type="entry name" value="ATPASE_E1_E2"/>
    <property type="match status" value="1"/>
</dbReference>
<keyword evidence="6 13" id="KW-0547">Nucleotide-binding</keyword>
<feature type="transmembrane region" description="Helical" evidence="13">
    <location>
        <begin position="1228"/>
        <end position="1244"/>
    </location>
</feature>
<evidence type="ECO:0000256" key="9">
    <source>
        <dbReference type="ARBA" id="ARBA00022967"/>
    </source>
</evidence>
<name>A0A1Y1Y3I3_9FUNG</name>
<dbReference type="Pfam" id="PF00122">
    <property type="entry name" value="E1-E2_ATPase"/>
    <property type="match status" value="1"/>
</dbReference>
<dbReference type="FunFam" id="2.70.150.10:FF:000057">
    <property type="entry name" value="Cation-transporting ATPase"/>
    <property type="match status" value="1"/>
</dbReference>
<dbReference type="InParanoid" id="A0A1Y1Y3I3"/>
<keyword evidence="7 13" id="KW-0067">ATP-binding</keyword>
<evidence type="ECO:0000259" key="17">
    <source>
        <dbReference type="Pfam" id="PF12409"/>
    </source>
</evidence>
<feature type="compositionally biased region" description="Acidic residues" evidence="14">
    <location>
        <begin position="63"/>
        <end position="75"/>
    </location>
</feature>
<keyword evidence="19" id="KW-1185">Reference proteome</keyword>
<dbReference type="SFLD" id="SFLDS00003">
    <property type="entry name" value="Haloacid_Dehalogenase"/>
    <property type="match status" value="1"/>
</dbReference>
<keyword evidence="11 13" id="KW-0472">Membrane</keyword>
<dbReference type="GO" id="GO:0005524">
    <property type="term" value="F:ATP binding"/>
    <property type="evidence" value="ECO:0007669"/>
    <property type="project" value="UniProtKB-UniRule"/>
</dbReference>
<dbReference type="SFLD" id="SFLDF00027">
    <property type="entry name" value="p-type_atpase"/>
    <property type="match status" value="1"/>
</dbReference>
<evidence type="ECO:0000256" key="6">
    <source>
        <dbReference type="ARBA" id="ARBA00022741"/>
    </source>
</evidence>
<dbReference type="Pfam" id="PF00689">
    <property type="entry name" value="Cation_ATPase_C"/>
    <property type="match status" value="1"/>
</dbReference>
<dbReference type="Proteomes" id="UP000193498">
    <property type="component" value="Unassembled WGS sequence"/>
</dbReference>
<evidence type="ECO:0000259" key="15">
    <source>
        <dbReference type="Pfam" id="PF00122"/>
    </source>
</evidence>
<dbReference type="PROSITE" id="PS01229">
    <property type="entry name" value="COF_2"/>
    <property type="match status" value="1"/>
</dbReference>
<dbReference type="SUPFAM" id="SSF81660">
    <property type="entry name" value="Metal cation-transporting ATPase, ATP-binding domain N"/>
    <property type="match status" value="1"/>
</dbReference>
<dbReference type="SFLD" id="SFLDG00002">
    <property type="entry name" value="C1.7:_P-type_atpase_like"/>
    <property type="match status" value="1"/>
</dbReference>
<evidence type="ECO:0000256" key="8">
    <source>
        <dbReference type="ARBA" id="ARBA00022842"/>
    </source>
</evidence>
<evidence type="ECO:0000256" key="14">
    <source>
        <dbReference type="SAM" id="MobiDB-lite"/>
    </source>
</evidence>
<dbReference type="InterPro" id="IPR018303">
    <property type="entry name" value="ATPase_P-typ_P_site"/>
</dbReference>
<dbReference type="OrthoDB" id="48943at2759"/>
<feature type="transmembrane region" description="Helical" evidence="13">
    <location>
        <begin position="1190"/>
        <end position="1208"/>
    </location>
</feature>
<keyword evidence="5 13" id="KW-0479">Metal-binding</keyword>
<dbReference type="SUPFAM" id="SSF81665">
    <property type="entry name" value="Calcium ATPase, transmembrane domain M"/>
    <property type="match status" value="1"/>
</dbReference>
<dbReference type="GO" id="GO:0006874">
    <property type="term" value="P:intracellular calcium ion homeostasis"/>
    <property type="evidence" value="ECO:0007669"/>
    <property type="project" value="TreeGrafter"/>
</dbReference>
<proteinExistence type="inferred from homology"/>
<comment type="caution">
    <text evidence="18">The sequence shown here is derived from an EMBL/GenBank/DDBJ whole genome shotgun (WGS) entry which is preliminary data.</text>
</comment>
<feature type="domain" description="P5B-type ATPase N-terminal" evidence="17">
    <location>
        <begin position="121"/>
        <end position="232"/>
    </location>
</feature>
<dbReference type="InterPro" id="IPR044492">
    <property type="entry name" value="P_typ_ATPase_HD_dom"/>
</dbReference>
<dbReference type="Gene3D" id="3.40.50.1000">
    <property type="entry name" value="HAD superfamily/HAD-like"/>
    <property type="match status" value="2"/>
</dbReference>
<feature type="transmembrane region" description="Helical" evidence="13">
    <location>
        <begin position="311"/>
        <end position="331"/>
    </location>
</feature>
<feature type="region of interest" description="Disordered" evidence="14">
    <location>
        <begin position="1"/>
        <end position="83"/>
    </location>
</feature>
<dbReference type="InterPro" id="IPR059000">
    <property type="entry name" value="ATPase_P-type_domA"/>
</dbReference>
<dbReference type="Gene3D" id="3.40.1110.10">
    <property type="entry name" value="Calcium-transporting ATPase, cytoplasmic domain N"/>
    <property type="match status" value="2"/>
</dbReference>
<evidence type="ECO:0000259" key="16">
    <source>
        <dbReference type="Pfam" id="PF00689"/>
    </source>
</evidence>
<dbReference type="FunFam" id="3.40.50.1000:FF:000068">
    <property type="entry name" value="Cation-transporting ATPase"/>
    <property type="match status" value="1"/>
</dbReference>
<feature type="transmembrane region" description="Helical" evidence="13">
    <location>
        <begin position="138"/>
        <end position="158"/>
    </location>
</feature>
<dbReference type="PANTHER" id="PTHR45630">
    <property type="entry name" value="CATION-TRANSPORTING ATPASE-RELATED"/>
    <property type="match status" value="1"/>
</dbReference>
<accession>A0A1Y1Y3I3</accession>
<feature type="domain" description="Cation-transporting P-type ATPase C-terminal" evidence="16">
    <location>
        <begin position="1072"/>
        <end position="1240"/>
    </location>
</feature>
<dbReference type="Gene3D" id="1.20.1110.10">
    <property type="entry name" value="Calcium-transporting ATPase, transmembrane domain"/>
    <property type="match status" value="1"/>
</dbReference>
<dbReference type="GO" id="GO:0015662">
    <property type="term" value="F:P-type ion transporter activity"/>
    <property type="evidence" value="ECO:0007669"/>
    <property type="project" value="InterPro"/>
</dbReference>
<evidence type="ECO:0000256" key="11">
    <source>
        <dbReference type="ARBA" id="ARBA00023136"/>
    </source>
</evidence>
<feature type="transmembrane region" description="Helical" evidence="13">
    <location>
        <begin position="1048"/>
        <end position="1066"/>
    </location>
</feature>
<comment type="similarity">
    <text evidence="2 13">Belongs to the cation transport ATPase (P-type) (TC 3.A.3) family. Type V subfamily.</text>
</comment>
<feature type="domain" description="P-type ATPase A" evidence="15">
    <location>
        <begin position="350"/>
        <end position="485"/>
    </location>
</feature>
<comment type="catalytic activity">
    <reaction evidence="12 13">
        <text>ATP + H2O = ADP + phosphate + H(+)</text>
        <dbReference type="Rhea" id="RHEA:13065"/>
        <dbReference type="ChEBI" id="CHEBI:15377"/>
        <dbReference type="ChEBI" id="CHEBI:15378"/>
        <dbReference type="ChEBI" id="CHEBI:30616"/>
        <dbReference type="ChEBI" id="CHEBI:43474"/>
        <dbReference type="ChEBI" id="CHEBI:456216"/>
    </reaction>
</comment>
<dbReference type="EMBL" id="MCFE01000289">
    <property type="protein sequence ID" value="ORX92154.1"/>
    <property type="molecule type" value="Genomic_DNA"/>
</dbReference>
<dbReference type="InterPro" id="IPR023214">
    <property type="entry name" value="HAD_sf"/>
</dbReference>
<dbReference type="PRINTS" id="PR00119">
    <property type="entry name" value="CATATPASE"/>
</dbReference>
<dbReference type="GO" id="GO:0019829">
    <property type="term" value="F:ATPase-coupled monoatomic cation transmembrane transporter activity"/>
    <property type="evidence" value="ECO:0007669"/>
    <property type="project" value="UniProtKB-UniRule"/>
</dbReference>
<feature type="transmembrane region" description="Helical" evidence="13">
    <location>
        <begin position="1160"/>
        <end position="1178"/>
    </location>
</feature>
<feature type="transmembrane region" description="Helical" evidence="13">
    <location>
        <begin position="1072"/>
        <end position="1091"/>
    </location>
</feature>
<evidence type="ECO:0000256" key="7">
    <source>
        <dbReference type="ARBA" id="ARBA00022840"/>
    </source>
</evidence>
<sequence length="1289" mass="144351">MSSKVSSLSPSPSPSITRTTNSFSLLAGKAEPTLPLSFSSSFHRRGGDNADSDEEGDRRNEDSSDSEEELSDDLSETSSVEVRSTIQPVSLPVESRGGSRASYPESVLRLPHEQEIYLEEEDVRFVLIGYRSLKLWCYVYYGLCILSLGVIALVGRWIPRLWIYLTAETCALDSAEWLVVENEWGDINIEKIYRRYYGGTLGSVFICSPEVAEKSLPQLNYFEYKYIRFIFHPLLKKFVQNSHWKDSSWANPVKCRSGLTRDVLNERKLVFGDNLIQIKEKSIAQLLTDEVLHPFYVFQIFSITLWMLDDYYYYAVCIFVISASSIITTLVETRRNTHRMSEMSRFICDVKVYRGGNWKTVSSDDLVPGDVFDINTEYFANFPCDGLLLSGDCIVNESMLTGESIPVSKIPVVNAALVDMDLSVSNIHPNLAKHFLFSGTRIIRVRPGMQSANANEDESSVSGKAIGLVVRTGFNTTKGALVRSMLFPKPNKFAFYRDSFRFIGVLGCIAVVGFMISVVNFIKLGVPWEKILVRALDLITIVVPPALPATMSVGTTFAISRLRKCGIFCISPTRVNVCGKINAMCFDKTGTLTEDGLDVLGVQLVDHQTIQFSDLYKSMDSLEASNSSHSDMPILHAMTTCHSLKLIDGELMGDPLDLKMFEFTQWILEEGGTPAPLRLPSKKMKSGAATGLVPTVVRPPGGKGFDLDAMLTGNSNEAAGGFLELGVIRCFEFVSSLRRMSVIVKRLGSSSMEVFVKGAPEVMIDICKPESLPQDYHDVLEQYTHHGYRVIACAAKSLSSLNWLKAQKIKREQVESELQFIGFIIFENKLKPTTASVISTLANASIRQIMCTGDNVLTAISVSKECGLVHPEAEVYVPRFTQGSSSTPRSIITWENVDRRHHLLDAVTLKPIEHRSFSDSAPYVSSLGENYALAITGDVFRWMVDYAPPETFQRMLIKGQIYARMSPDEKQELVEKLQDINYCVGFCGDGANDCGALKAADVGLSLSEAEASVAAPFTSRSTDITCVLQVIREGRAALVTSFGCFKYMALYSLIQFTSVGLLYGFDSTLGDFQFLFIDLFVILPIAVFMARTEAYPKIHRKRPTANLVSKKVVTSLIGHIVIHALVQTSVYNLVQTKPWYIPPTEMPSEKNISNYENTSLFLISCFQYILTAIVFNVGPPYRRSMFSNRPFVITIFGLLFFSVYIVLYPNKLIADILELINLPFTYRINLLFIASVNFLLCILAEKHLFPHLVQWIQHAWRLRKGASYKRLAKTPKKIYKRVEEEMKES</sequence>
<feature type="compositionally biased region" description="Low complexity" evidence="14">
    <location>
        <begin position="1"/>
        <end position="10"/>
    </location>
</feature>
<evidence type="ECO:0000256" key="13">
    <source>
        <dbReference type="RuleBase" id="RU362082"/>
    </source>
</evidence>
<reference evidence="18 19" key="1">
    <citation type="submission" date="2016-07" db="EMBL/GenBank/DDBJ databases">
        <title>Pervasive Adenine N6-methylation of Active Genes in Fungi.</title>
        <authorList>
            <consortium name="DOE Joint Genome Institute"/>
            <person name="Mondo S.J."/>
            <person name="Dannebaum R.O."/>
            <person name="Kuo R.C."/>
            <person name="Labutti K."/>
            <person name="Haridas S."/>
            <person name="Kuo A."/>
            <person name="Salamov A."/>
            <person name="Ahrendt S.R."/>
            <person name="Lipzen A."/>
            <person name="Sullivan W."/>
            <person name="Andreopoulos W.B."/>
            <person name="Clum A."/>
            <person name="Lindquist E."/>
            <person name="Daum C."/>
            <person name="Ramamoorthy G.K."/>
            <person name="Gryganskyi A."/>
            <person name="Culley D."/>
            <person name="Magnuson J.K."/>
            <person name="James T.Y."/>
            <person name="O'Malley M.A."/>
            <person name="Stajich J.E."/>
            <person name="Spatafora J.W."/>
            <person name="Visel A."/>
            <person name="Grigoriev I.V."/>
        </authorList>
    </citation>
    <scope>NUCLEOTIDE SEQUENCE [LARGE SCALE GENOMIC DNA]</scope>
    <source>
        <strain evidence="18 19">CBS 931.73</strain>
    </source>
</reference>
<organism evidence="18 19">
    <name type="scientific">Basidiobolus meristosporus CBS 931.73</name>
    <dbReference type="NCBI Taxonomy" id="1314790"/>
    <lineage>
        <taxon>Eukaryota</taxon>
        <taxon>Fungi</taxon>
        <taxon>Fungi incertae sedis</taxon>
        <taxon>Zoopagomycota</taxon>
        <taxon>Entomophthoromycotina</taxon>
        <taxon>Basidiobolomycetes</taxon>
        <taxon>Basidiobolales</taxon>
        <taxon>Basidiobolaceae</taxon>
        <taxon>Basidiobolus</taxon>
    </lineage>
</organism>
<keyword evidence="4 13" id="KW-0812">Transmembrane</keyword>
<dbReference type="InterPro" id="IPR036412">
    <property type="entry name" value="HAD-like_sf"/>
</dbReference>
<evidence type="ECO:0000256" key="3">
    <source>
        <dbReference type="ARBA" id="ARBA00022553"/>
    </source>
</evidence>
<dbReference type="GO" id="GO:0046872">
    <property type="term" value="F:metal ion binding"/>
    <property type="evidence" value="ECO:0007669"/>
    <property type="project" value="UniProtKB-UniRule"/>
</dbReference>
<dbReference type="SUPFAM" id="SSF56784">
    <property type="entry name" value="HAD-like"/>
    <property type="match status" value="1"/>
</dbReference>
<protein>
    <recommendedName>
        <fullName evidence="13">Cation-transporting ATPase</fullName>
        <ecNumber evidence="13">7.2.2.-</ecNumber>
    </recommendedName>
</protein>
<dbReference type="GO" id="GO:0016020">
    <property type="term" value="C:membrane"/>
    <property type="evidence" value="ECO:0007669"/>
    <property type="project" value="UniProtKB-SubCell"/>
</dbReference>
<dbReference type="InterPro" id="IPR008250">
    <property type="entry name" value="ATPase_P-typ_transduc_dom_A_sf"/>
</dbReference>
<dbReference type="FunFam" id="3.40.1110.10:FF:000057">
    <property type="entry name" value="Cation-transporting ATPase"/>
    <property type="match status" value="1"/>
</dbReference>
<dbReference type="STRING" id="1314790.A0A1Y1Y3I3"/>
<keyword evidence="9 13" id="KW-1278">Translocase</keyword>
<keyword evidence="3" id="KW-0597">Phosphoprotein</keyword>
<evidence type="ECO:0000313" key="18">
    <source>
        <dbReference type="EMBL" id="ORX92154.1"/>
    </source>
</evidence>
<dbReference type="CDD" id="cd07542">
    <property type="entry name" value="P-type_ATPase_cation"/>
    <property type="match status" value="1"/>
</dbReference>
<evidence type="ECO:0000256" key="1">
    <source>
        <dbReference type="ARBA" id="ARBA00004141"/>
    </source>
</evidence>
<evidence type="ECO:0000256" key="2">
    <source>
        <dbReference type="ARBA" id="ARBA00006000"/>
    </source>
</evidence>
<dbReference type="FunCoup" id="A0A1Y1Y3I3">
    <property type="interactions" value="249"/>
</dbReference>
<dbReference type="InterPro" id="IPR001757">
    <property type="entry name" value="P_typ_ATPase"/>
</dbReference>
<keyword evidence="8 13" id="KW-0460">Magnesium</keyword>
<gene>
    <name evidence="18" type="ORF">K493DRAFT_226350</name>
</gene>
<comment type="subcellular location">
    <subcellularLocation>
        <location evidence="1 13">Membrane</location>
        <topology evidence="1 13">Multi-pass membrane protein</topology>
    </subcellularLocation>
</comment>
<dbReference type="NCBIfam" id="TIGR01657">
    <property type="entry name" value="P-ATPase-V"/>
    <property type="match status" value="1"/>
</dbReference>
<feature type="transmembrane region" description="Helical" evidence="13">
    <location>
        <begin position="538"/>
        <end position="559"/>
    </location>
</feature>
<feature type="transmembrane region" description="Helical" evidence="13">
    <location>
        <begin position="1112"/>
        <end position="1134"/>
    </location>
</feature>
<dbReference type="Gene3D" id="2.70.150.10">
    <property type="entry name" value="Calcium-transporting ATPase, cytoplasmic transduction domain A"/>
    <property type="match status" value="2"/>
</dbReference>